<reference evidence="4 5" key="1">
    <citation type="journal article" date="2014" name="Int. J. Syst. Evol. Microbiol.">
        <title>Methanobacterium paludis sp. nov. and a novel strain of Methanobacterium lacus isolated from northern peatlands.</title>
        <authorList>
            <person name="Cadillo-Quiroz H."/>
            <person name="Brauer S.L."/>
            <person name="Goodson N."/>
            <person name="Yavitt J.B."/>
            <person name="Zinder S.H."/>
        </authorList>
    </citation>
    <scope>NUCLEOTIDE SEQUENCE [LARGE SCALE GENOMIC DNA]</scope>
    <source>
        <strain evidence="5">DSM 25820 / JCM 18151 / SWAN1</strain>
    </source>
</reference>
<gene>
    <name evidence="4" type="ordered locus">MSWAN_0263</name>
</gene>
<dbReference type="AlphaFoldDB" id="F6D220"/>
<evidence type="ECO:0000313" key="5">
    <source>
        <dbReference type="Proteomes" id="UP000009231"/>
    </source>
</evidence>
<dbReference type="KEGG" id="mew:MSWAN_0263"/>
<accession>F6D220</accession>
<dbReference type="HOGENOM" id="CLU_1574974_0_0_2"/>
<dbReference type="PANTHER" id="PTHR44943:SF8">
    <property type="entry name" value="TPR REPEAT-CONTAINING PROTEIN MJ0263"/>
    <property type="match status" value="1"/>
</dbReference>
<feature type="repeat" description="TPR" evidence="3">
    <location>
        <begin position="50"/>
        <end position="83"/>
    </location>
</feature>
<dbReference type="RefSeq" id="WP_013824811.1">
    <property type="nucleotide sequence ID" value="NC_015574.1"/>
</dbReference>
<sequence>MGLFDRFKKSENDELMLFKSNFEKFEENTEMIKENTETSEYFKPTNHKKADKWYIKGIDFGVLGKYHEAIACYDKVLEIDPDHSSALNNMGIAFGKIGKHQEELLCYAEAIRINSEDHETWYNMGLAFLEIKTPHNAFKCFEKSLEIYPDFEHARTALKITLKQLESEI</sequence>
<dbReference type="GeneID" id="10667747"/>
<evidence type="ECO:0000256" key="2">
    <source>
        <dbReference type="ARBA" id="ARBA00022803"/>
    </source>
</evidence>
<dbReference type="STRING" id="868131.MSWAN_0263"/>
<organism evidence="4 5">
    <name type="scientific">Methanobacterium paludis (strain DSM 25820 / JCM 18151 / SWAN1)</name>
    <dbReference type="NCBI Taxonomy" id="868131"/>
    <lineage>
        <taxon>Archaea</taxon>
        <taxon>Methanobacteriati</taxon>
        <taxon>Methanobacteriota</taxon>
        <taxon>Methanomada group</taxon>
        <taxon>Methanobacteria</taxon>
        <taxon>Methanobacteriales</taxon>
        <taxon>Methanobacteriaceae</taxon>
        <taxon>Methanobacterium</taxon>
    </lineage>
</organism>
<evidence type="ECO:0000313" key="4">
    <source>
        <dbReference type="EMBL" id="AEG17309.1"/>
    </source>
</evidence>
<keyword evidence="1" id="KW-0677">Repeat</keyword>
<dbReference type="PROSITE" id="PS50005">
    <property type="entry name" value="TPR"/>
    <property type="match status" value="3"/>
</dbReference>
<dbReference type="InterPro" id="IPR051685">
    <property type="entry name" value="Ycf3/AcsC/BcsC/TPR_MFPF"/>
</dbReference>
<dbReference type="InterPro" id="IPR011990">
    <property type="entry name" value="TPR-like_helical_dom_sf"/>
</dbReference>
<evidence type="ECO:0000256" key="3">
    <source>
        <dbReference type="PROSITE-ProRule" id="PRU00339"/>
    </source>
</evidence>
<keyword evidence="2 3" id="KW-0802">TPR repeat</keyword>
<feature type="repeat" description="TPR" evidence="3">
    <location>
        <begin position="84"/>
        <end position="117"/>
    </location>
</feature>
<dbReference type="SMART" id="SM00028">
    <property type="entry name" value="TPR"/>
    <property type="match status" value="3"/>
</dbReference>
<dbReference type="eggNOG" id="arCOG03032">
    <property type="taxonomic scope" value="Archaea"/>
</dbReference>
<protein>
    <submittedName>
        <fullName evidence="4">Tetratricopeptide TPR_1 repeat-containing protein</fullName>
    </submittedName>
</protein>
<dbReference type="Gene3D" id="1.25.40.10">
    <property type="entry name" value="Tetratricopeptide repeat domain"/>
    <property type="match status" value="1"/>
</dbReference>
<name>F6D220_METPW</name>
<dbReference type="PANTHER" id="PTHR44943">
    <property type="entry name" value="CELLULOSE SYNTHASE OPERON PROTEIN C"/>
    <property type="match status" value="1"/>
</dbReference>
<dbReference type="Pfam" id="PF13181">
    <property type="entry name" value="TPR_8"/>
    <property type="match status" value="1"/>
</dbReference>
<dbReference type="InterPro" id="IPR019734">
    <property type="entry name" value="TPR_rpt"/>
</dbReference>
<dbReference type="OrthoDB" id="115601at2157"/>
<dbReference type="Proteomes" id="UP000009231">
    <property type="component" value="Chromosome"/>
</dbReference>
<feature type="repeat" description="TPR" evidence="3">
    <location>
        <begin position="118"/>
        <end position="151"/>
    </location>
</feature>
<keyword evidence="5" id="KW-1185">Reference proteome</keyword>
<dbReference type="EMBL" id="CP002772">
    <property type="protein sequence ID" value="AEG17309.1"/>
    <property type="molecule type" value="Genomic_DNA"/>
</dbReference>
<evidence type="ECO:0000256" key="1">
    <source>
        <dbReference type="ARBA" id="ARBA00022737"/>
    </source>
</evidence>
<dbReference type="SUPFAM" id="SSF48452">
    <property type="entry name" value="TPR-like"/>
    <property type="match status" value="1"/>
</dbReference>
<proteinExistence type="predicted"/>
<dbReference type="Pfam" id="PF13414">
    <property type="entry name" value="TPR_11"/>
    <property type="match status" value="1"/>
</dbReference>